<sequence length="307" mass="31870">MLHLMNQPDPRLTLFAGVDGGGTKCRIRLRNAEGVLLGEAEGGSGNIRLGLELVWGNITAALDQILAQNGLDLSAYDHMSLGLGLAGISCLDDAVTTIKAGPTFARCDAASDAHTACLGAFSGRDGAILISGTGSAGYAWVGQKAHQVGGWGFEVCDNGSAADLGRSAIRAALEGFDGLGPHTDFTRALIAHFGGHPADIVHWVTHAKPRDYGTLAPIIIPFADKADTVAVALVKRSADDLARYIEHLHVLGATKICLVGGMAPVFTPWLRPSASALLAEPEHDALEGAILMAHGVSNGMTTEKVPS</sequence>
<dbReference type="PANTHER" id="PTHR43190:SF3">
    <property type="entry name" value="N-ACETYL-D-GLUCOSAMINE KINASE"/>
    <property type="match status" value="1"/>
</dbReference>
<name>V4PKX3_9CAUL</name>
<dbReference type="InterPro" id="IPR043129">
    <property type="entry name" value="ATPase_NBD"/>
</dbReference>
<reference evidence="2 3" key="1">
    <citation type="journal article" date="2014" name="Nature">
        <title>Sequential evolution of bacterial morphology by co-option of a developmental regulator.</title>
        <authorList>
            <person name="Jiang C."/>
            <person name="Brown P.J."/>
            <person name="Ducret A."/>
            <person name="Brun Y.V."/>
        </authorList>
    </citation>
    <scope>NUCLEOTIDE SEQUENCE [LARGE SCALE GENOMIC DNA]</scope>
    <source>
        <strain evidence="2 3">DSM 16100</strain>
    </source>
</reference>
<accession>V4PKX3</accession>
<keyword evidence="3" id="KW-1185">Reference proteome</keyword>
<dbReference type="Proteomes" id="UP000017837">
    <property type="component" value="Unassembled WGS sequence"/>
</dbReference>
<comment type="caution">
    <text evidence="2">The sequence shown here is derived from an EMBL/GenBank/DDBJ whole genome shotgun (WGS) entry which is preliminary data.</text>
</comment>
<evidence type="ECO:0000259" key="1">
    <source>
        <dbReference type="Pfam" id="PF01869"/>
    </source>
</evidence>
<gene>
    <name evidence="2" type="ORF">ABENE_00510</name>
</gene>
<proteinExistence type="predicted"/>
<dbReference type="eggNOG" id="COG2971">
    <property type="taxonomic scope" value="Bacteria"/>
</dbReference>
<dbReference type="STRING" id="1121022.GCA_000376105_01506"/>
<dbReference type="Gene3D" id="3.30.420.40">
    <property type="match status" value="2"/>
</dbReference>
<dbReference type="AlphaFoldDB" id="V4PKX3"/>
<dbReference type="Pfam" id="PF01869">
    <property type="entry name" value="BcrAD_BadFG"/>
    <property type="match status" value="1"/>
</dbReference>
<evidence type="ECO:0000313" key="3">
    <source>
        <dbReference type="Proteomes" id="UP000017837"/>
    </source>
</evidence>
<dbReference type="CDD" id="cd24082">
    <property type="entry name" value="ASKHA_NBD_GspK-like"/>
    <property type="match status" value="1"/>
</dbReference>
<dbReference type="EMBL" id="AWGB01000001">
    <property type="protein sequence ID" value="ESQ94607.1"/>
    <property type="molecule type" value="Genomic_DNA"/>
</dbReference>
<dbReference type="PANTHER" id="PTHR43190">
    <property type="entry name" value="N-ACETYL-D-GLUCOSAMINE KINASE"/>
    <property type="match status" value="1"/>
</dbReference>
<feature type="domain" description="ATPase BadF/BadG/BcrA/BcrD type" evidence="1">
    <location>
        <begin position="17"/>
        <end position="293"/>
    </location>
</feature>
<protein>
    <recommendedName>
        <fullName evidence="1">ATPase BadF/BadG/BcrA/BcrD type domain-containing protein</fullName>
    </recommendedName>
</protein>
<organism evidence="2 3">
    <name type="scientific">Asticcacaulis benevestitus DSM 16100 = ATCC BAA-896</name>
    <dbReference type="NCBI Taxonomy" id="1121022"/>
    <lineage>
        <taxon>Bacteria</taxon>
        <taxon>Pseudomonadati</taxon>
        <taxon>Pseudomonadota</taxon>
        <taxon>Alphaproteobacteria</taxon>
        <taxon>Caulobacterales</taxon>
        <taxon>Caulobacteraceae</taxon>
        <taxon>Asticcacaulis</taxon>
    </lineage>
</organism>
<dbReference type="PATRIC" id="fig|1121022.4.peg.101"/>
<dbReference type="InterPro" id="IPR002731">
    <property type="entry name" value="ATPase_BadF"/>
</dbReference>
<dbReference type="SUPFAM" id="SSF53067">
    <property type="entry name" value="Actin-like ATPase domain"/>
    <property type="match status" value="2"/>
</dbReference>
<dbReference type="InterPro" id="IPR052519">
    <property type="entry name" value="Euk-type_GlcNAc_Kinase"/>
</dbReference>
<evidence type="ECO:0000313" key="2">
    <source>
        <dbReference type="EMBL" id="ESQ94607.1"/>
    </source>
</evidence>